<dbReference type="EMBL" id="DVFU01000043">
    <property type="protein sequence ID" value="HIQ64517.1"/>
    <property type="molecule type" value="Genomic_DNA"/>
</dbReference>
<dbReference type="PANTHER" id="PTHR43586:SF8">
    <property type="entry name" value="CYSTEINE DESULFURASE 1, CHLOROPLASTIC"/>
    <property type="match status" value="1"/>
</dbReference>
<dbReference type="InterPro" id="IPR015422">
    <property type="entry name" value="PyrdxlP-dep_Trfase_small"/>
</dbReference>
<keyword evidence="5" id="KW-0663">Pyridoxal phosphate</keyword>
<comment type="cofactor">
    <cofactor evidence="1 7">
        <name>pyridoxal 5'-phosphate</name>
        <dbReference type="ChEBI" id="CHEBI:597326"/>
    </cofactor>
</comment>
<dbReference type="InterPro" id="IPR015421">
    <property type="entry name" value="PyrdxlP-dep_Trfase_major"/>
</dbReference>
<dbReference type="CDD" id="cd06453">
    <property type="entry name" value="SufS_like"/>
    <property type="match status" value="1"/>
</dbReference>
<dbReference type="Gene3D" id="3.40.640.10">
    <property type="entry name" value="Type I PLP-dependent aspartate aminotransferase-like (Major domain)"/>
    <property type="match status" value="1"/>
</dbReference>
<comment type="similarity">
    <text evidence="2">Belongs to the class-V pyridoxal-phosphate-dependent aminotransferase family. Csd subfamily.</text>
</comment>
<dbReference type="GO" id="GO:0030170">
    <property type="term" value="F:pyridoxal phosphate binding"/>
    <property type="evidence" value="ECO:0007669"/>
    <property type="project" value="InterPro"/>
</dbReference>
<evidence type="ECO:0000256" key="1">
    <source>
        <dbReference type="ARBA" id="ARBA00001933"/>
    </source>
</evidence>
<dbReference type="GO" id="GO:0006534">
    <property type="term" value="P:cysteine metabolic process"/>
    <property type="evidence" value="ECO:0007669"/>
    <property type="project" value="InterPro"/>
</dbReference>
<dbReference type="PIRSF" id="PIRSF005572">
    <property type="entry name" value="NifS"/>
    <property type="match status" value="1"/>
</dbReference>
<dbReference type="EC" id="2.8.1.7" evidence="3"/>
<feature type="domain" description="Aminotransferase class V" evidence="8">
    <location>
        <begin position="14"/>
        <end position="383"/>
    </location>
</feature>
<evidence type="ECO:0000256" key="6">
    <source>
        <dbReference type="ARBA" id="ARBA00050776"/>
    </source>
</evidence>
<dbReference type="AlphaFoldDB" id="A0A9D0YYN4"/>
<reference evidence="9" key="2">
    <citation type="journal article" date="2021" name="PeerJ">
        <title>Extensive microbial diversity within the chicken gut microbiome revealed by metagenomics and culture.</title>
        <authorList>
            <person name="Gilroy R."/>
            <person name="Ravi A."/>
            <person name="Getino M."/>
            <person name="Pursley I."/>
            <person name="Horton D.L."/>
            <person name="Alikhan N.F."/>
            <person name="Baker D."/>
            <person name="Gharbi K."/>
            <person name="Hall N."/>
            <person name="Watson M."/>
            <person name="Adriaenssens E.M."/>
            <person name="Foster-Nyarko E."/>
            <person name="Jarju S."/>
            <person name="Secka A."/>
            <person name="Antonio M."/>
            <person name="Oren A."/>
            <person name="Chaudhuri R.R."/>
            <person name="La Ragione R."/>
            <person name="Hildebrand F."/>
            <person name="Pallen M.J."/>
        </authorList>
    </citation>
    <scope>NUCLEOTIDE SEQUENCE</scope>
    <source>
        <strain evidence="9">CHK165-10780</strain>
    </source>
</reference>
<evidence type="ECO:0000256" key="3">
    <source>
        <dbReference type="ARBA" id="ARBA00012239"/>
    </source>
</evidence>
<dbReference type="SUPFAM" id="SSF53383">
    <property type="entry name" value="PLP-dependent transferases"/>
    <property type="match status" value="1"/>
</dbReference>
<evidence type="ECO:0000256" key="7">
    <source>
        <dbReference type="RuleBase" id="RU004504"/>
    </source>
</evidence>
<dbReference type="Gene3D" id="3.90.1150.10">
    <property type="entry name" value="Aspartate Aminotransferase, domain 1"/>
    <property type="match status" value="1"/>
</dbReference>
<keyword evidence="4" id="KW-0808">Transferase</keyword>
<proteinExistence type="inferred from homology"/>
<dbReference type="InterPro" id="IPR000192">
    <property type="entry name" value="Aminotrans_V_dom"/>
</dbReference>
<dbReference type="PROSITE" id="PS00595">
    <property type="entry name" value="AA_TRANSFER_CLASS_5"/>
    <property type="match status" value="1"/>
</dbReference>
<protein>
    <recommendedName>
        <fullName evidence="3">cysteine desulfurase</fullName>
        <ecNumber evidence="3">2.8.1.7</ecNumber>
    </recommendedName>
</protein>
<comment type="catalytic activity">
    <reaction evidence="6">
        <text>(sulfur carrier)-H + L-cysteine = (sulfur carrier)-SH + L-alanine</text>
        <dbReference type="Rhea" id="RHEA:43892"/>
        <dbReference type="Rhea" id="RHEA-COMP:14737"/>
        <dbReference type="Rhea" id="RHEA-COMP:14739"/>
        <dbReference type="ChEBI" id="CHEBI:29917"/>
        <dbReference type="ChEBI" id="CHEBI:35235"/>
        <dbReference type="ChEBI" id="CHEBI:57972"/>
        <dbReference type="ChEBI" id="CHEBI:64428"/>
        <dbReference type="EC" id="2.8.1.7"/>
    </reaction>
</comment>
<name>A0A9D0YYN4_9FIRM</name>
<dbReference type="GO" id="GO:0031071">
    <property type="term" value="F:cysteine desulfurase activity"/>
    <property type="evidence" value="ECO:0007669"/>
    <property type="project" value="UniProtKB-EC"/>
</dbReference>
<sequence>MNREDFPMLQKNIIYLDNGATTLKPQSVIEATTDYYQNYTANAHRGDYDLSLKVDLAYEAVREKVRRFIHAREESEIVFTSGATESLNMIVKCFMKEHLQSGDEVLLTKSEHASNLLPWLELAKELGIQIRYIPLTKTHQVTMENIKKVTTSKTKVISVAAITNVLGDIRPIHEIGLFCKEHNIYFVVDGAQSAPHIKTDVIEDEIDFFAFSAHKMLGPTGVGVLYGKKELLEKMHPLKVGGGMNQTFRADGFYEYQALPLRLEAGTQNIAGVIAFGEAIDYLSNIGFEKIKRQEHELKEYFLKQSKEVEDLIIYNPDTSSTTIAFNLKDVFAGDTAAYLNTYHICIRAGNHCAKILKDELGVANTCRISFYFYNSKDEIDFLIKVLKNAKNVFRKV</sequence>
<gene>
    <name evidence="9" type="ORF">IAC85_02135</name>
</gene>
<organism evidence="9 10">
    <name type="scientific">Candidatus Faecenecus gallistercoris</name>
    <dbReference type="NCBI Taxonomy" id="2840793"/>
    <lineage>
        <taxon>Bacteria</taxon>
        <taxon>Bacillati</taxon>
        <taxon>Bacillota</taxon>
        <taxon>Bacillota incertae sedis</taxon>
        <taxon>Candidatus Faecenecus</taxon>
    </lineage>
</organism>
<dbReference type="PANTHER" id="PTHR43586">
    <property type="entry name" value="CYSTEINE DESULFURASE"/>
    <property type="match status" value="1"/>
</dbReference>
<evidence type="ECO:0000256" key="5">
    <source>
        <dbReference type="ARBA" id="ARBA00022898"/>
    </source>
</evidence>
<accession>A0A9D0YYN4</accession>
<reference evidence="9" key="1">
    <citation type="submission" date="2020-10" db="EMBL/GenBank/DDBJ databases">
        <authorList>
            <person name="Gilroy R."/>
        </authorList>
    </citation>
    <scope>NUCLEOTIDE SEQUENCE</scope>
    <source>
        <strain evidence="9">CHK165-10780</strain>
    </source>
</reference>
<evidence type="ECO:0000313" key="10">
    <source>
        <dbReference type="Proteomes" id="UP000886725"/>
    </source>
</evidence>
<evidence type="ECO:0000259" key="8">
    <source>
        <dbReference type="Pfam" id="PF00266"/>
    </source>
</evidence>
<dbReference type="InterPro" id="IPR020578">
    <property type="entry name" value="Aminotrans_V_PyrdxlP_BS"/>
</dbReference>
<dbReference type="InterPro" id="IPR015424">
    <property type="entry name" value="PyrdxlP-dep_Trfase"/>
</dbReference>
<dbReference type="Pfam" id="PF00266">
    <property type="entry name" value="Aminotran_5"/>
    <property type="match status" value="1"/>
</dbReference>
<dbReference type="Proteomes" id="UP000886725">
    <property type="component" value="Unassembled WGS sequence"/>
</dbReference>
<evidence type="ECO:0000313" key="9">
    <source>
        <dbReference type="EMBL" id="HIQ64517.1"/>
    </source>
</evidence>
<dbReference type="InterPro" id="IPR016454">
    <property type="entry name" value="Cysteine_dSase"/>
</dbReference>
<comment type="caution">
    <text evidence="9">The sequence shown here is derived from an EMBL/GenBank/DDBJ whole genome shotgun (WGS) entry which is preliminary data.</text>
</comment>
<evidence type="ECO:0000256" key="4">
    <source>
        <dbReference type="ARBA" id="ARBA00022679"/>
    </source>
</evidence>
<dbReference type="InterPro" id="IPR010970">
    <property type="entry name" value="Cys_dSase_SufS"/>
</dbReference>
<evidence type="ECO:0000256" key="2">
    <source>
        <dbReference type="ARBA" id="ARBA00010447"/>
    </source>
</evidence>